<keyword evidence="6" id="KW-0472">Membrane</keyword>
<dbReference type="InterPro" id="IPR036890">
    <property type="entry name" value="HATPase_C_sf"/>
</dbReference>
<keyword evidence="9" id="KW-1185">Reference proteome</keyword>
<evidence type="ECO:0000313" key="9">
    <source>
        <dbReference type="Proteomes" id="UP000613266"/>
    </source>
</evidence>
<feature type="transmembrane region" description="Helical" evidence="6">
    <location>
        <begin position="349"/>
        <end position="369"/>
    </location>
</feature>
<protein>
    <recommendedName>
        <fullName evidence="2">histidine kinase</fullName>
        <ecNumber evidence="2">2.7.13.3</ecNumber>
    </recommendedName>
</protein>
<comment type="catalytic activity">
    <reaction evidence="1">
        <text>ATP + protein L-histidine = ADP + protein N-phospho-L-histidine.</text>
        <dbReference type="EC" id="2.7.13.3"/>
    </reaction>
</comment>
<feature type="transmembrane region" description="Helical" evidence="6">
    <location>
        <begin position="283"/>
        <end position="302"/>
    </location>
</feature>
<dbReference type="InterPro" id="IPR050482">
    <property type="entry name" value="Sensor_HK_TwoCompSys"/>
</dbReference>
<feature type="transmembrane region" description="Helical" evidence="6">
    <location>
        <begin position="323"/>
        <end position="343"/>
    </location>
</feature>
<dbReference type="Gene3D" id="3.30.565.10">
    <property type="entry name" value="Histidine kinase-like ATPase, C-terminal domain"/>
    <property type="match status" value="1"/>
</dbReference>
<accession>A0A931J430</accession>
<dbReference type="Proteomes" id="UP000613266">
    <property type="component" value="Unassembled WGS sequence"/>
</dbReference>
<dbReference type="GO" id="GO:0000160">
    <property type="term" value="P:phosphorelay signal transduction system"/>
    <property type="evidence" value="ECO:0007669"/>
    <property type="project" value="UniProtKB-KW"/>
</dbReference>
<reference evidence="8" key="1">
    <citation type="submission" date="2020-12" db="EMBL/GenBank/DDBJ databases">
        <title>The genome sequence of Inhella sp. 1Y17.</title>
        <authorList>
            <person name="Liu Y."/>
        </authorList>
    </citation>
    <scope>NUCLEOTIDE SEQUENCE</scope>
    <source>
        <strain evidence="8">1Y17</strain>
    </source>
</reference>
<dbReference type="SUPFAM" id="SSF55874">
    <property type="entry name" value="ATPase domain of HSP90 chaperone/DNA topoisomerase II/histidine kinase"/>
    <property type="match status" value="1"/>
</dbReference>
<organism evidence="8 9">
    <name type="scientific">Inhella proteolytica</name>
    <dbReference type="NCBI Taxonomy" id="2795029"/>
    <lineage>
        <taxon>Bacteria</taxon>
        <taxon>Pseudomonadati</taxon>
        <taxon>Pseudomonadota</taxon>
        <taxon>Betaproteobacteria</taxon>
        <taxon>Burkholderiales</taxon>
        <taxon>Sphaerotilaceae</taxon>
        <taxon>Inhella</taxon>
    </lineage>
</organism>
<dbReference type="PANTHER" id="PTHR24421:SF10">
    <property type="entry name" value="NITRATE_NITRITE SENSOR PROTEIN NARQ"/>
    <property type="match status" value="1"/>
</dbReference>
<evidence type="ECO:0000256" key="6">
    <source>
        <dbReference type="SAM" id="Phobius"/>
    </source>
</evidence>
<dbReference type="InterPro" id="IPR003594">
    <property type="entry name" value="HATPase_dom"/>
</dbReference>
<sequence>MRSAPSVWASVRRVGAFLFLLLNAWLAGAAPLVLEQARLLGGQGAPVQLPRAPGPVAQDLQFRFDYRGGERVAAALWLASPCGVRSVRVNGVVLLEDGAGLPCRGPLLLALPIGLLGEQGNLLELRQQSLDPTPFSLGRAERLDAPQIGPWDELLGLHRSLVWQRAGLALGAAGVLAGLALALGLMGLMHRWERRLLLGATALLAWALLLVAEWQVWLPRDHADLLRGLLLGLCCAGWLLLLGRQLGWRHTRLDAAALLLAVTLPWLPWSLGQAPAAATLQGAVLGLWAAALALVSLGFMVHRLRQWRHAGEGLRAWREQAHGTLLPVLTSLGLLACLLAWAQTHRSPAVPWVTLGLALAGLSQLLGFAQARLQAEQRLVTNDQRWQERLVEFERQQRTLSDQHLEQVTERERKRIAADLHDDLGAKLLTIVHTSESERISTLAREALEEMRLSVRGLTGKPVQLLDAVGDWRAEVVSRLTQANIEAEWISLAEDVSYTLPARAYVQTTRIIRESISNIIKHSGATRCTVRCQVLDDDFQVILQDNGHGISSALDGRLDKGHGMASMKARAKQMQGQCLVESGPGWGTLIRLSIPL</sequence>
<evidence type="ECO:0000259" key="7">
    <source>
        <dbReference type="PROSITE" id="PS50109"/>
    </source>
</evidence>
<proteinExistence type="predicted"/>
<dbReference type="InterPro" id="IPR005467">
    <property type="entry name" value="His_kinase_dom"/>
</dbReference>
<dbReference type="EC" id="2.7.13.3" evidence="2"/>
<keyword evidence="3" id="KW-0808">Transferase</keyword>
<dbReference type="AlphaFoldDB" id="A0A931J430"/>
<evidence type="ECO:0000256" key="3">
    <source>
        <dbReference type="ARBA" id="ARBA00022679"/>
    </source>
</evidence>
<dbReference type="EMBL" id="JAEDAK010000006">
    <property type="protein sequence ID" value="MBH9577393.1"/>
    <property type="molecule type" value="Genomic_DNA"/>
</dbReference>
<keyword evidence="6" id="KW-0812">Transmembrane</keyword>
<comment type="caution">
    <text evidence="8">The sequence shown here is derived from an EMBL/GenBank/DDBJ whole genome shotgun (WGS) entry which is preliminary data.</text>
</comment>
<keyword evidence="6" id="KW-1133">Transmembrane helix</keyword>
<dbReference type="GO" id="GO:0004673">
    <property type="term" value="F:protein histidine kinase activity"/>
    <property type="evidence" value="ECO:0007669"/>
    <property type="project" value="UniProtKB-EC"/>
</dbReference>
<keyword evidence="4 8" id="KW-0418">Kinase</keyword>
<dbReference type="PANTHER" id="PTHR24421">
    <property type="entry name" value="NITRATE/NITRITE SENSOR PROTEIN NARX-RELATED"/>
    <property type="match status" value="1"/>
</dbReference>
<dbReference type="CDD" id="cd16917">
    <property type="entry name" value="HATPase_UhpB-NarQ-NarX-like"/>
    <property type="match status" value="1"/>
</dbReference>
<feature type="transmembrane region" description="Helical" evidence="6">
    <location>
        <begin position="196"/>
        <end position="217"/>
    </location>
</feature>
<gene>
    <name evidence="8" type="ORF">I7X39_10825</name>
</gene>
<evidence type="ECO:0000256" key="1">
    <source>
        <dbReference type="ARBA" id="ARBA00000085"/>
    </source>
</evidence>
<feature type="transmembrane region" description="Helical" evidence="6">
    <location>
        <begin position="168"/>
        <end position="189"/>
    </location>
</feature>
<name>A0A931J430_9BURK</name>
<dbReference type="RefSeq" id="WP_198111160.1">
    <property type="nucleotide sequence ID" value="NZ_JAEDAK010000006.1"/>
</dbReference>
<evidence type="ECO:0000256" key="2">
    <source>
        <dbReference type="ARBA" id="ARBA00012438"/>
    </source>
</evidence>
<feature type="transmembrane region" description="Helical" evidence="6">
    <location>
        <begin position="253"/>
        <end position="271"/>
    </location>
</feature>
<dbReference type="PROSITE" id="PS50109">
    <property type="entry name" value="HIS_KIN"/>
    <property type="match status" value="1"/>
</dbReference>
<feature type="domain" description="Histidine kinase" evidence="7">
    <location>
        <begin position="510"/>
        <end position="596"/>
    </location>
</feature>
<evidence type="ECO:0000256" key="5">
    <source>
        <dbReference type="ARBA" id="ARBA00023012"/>
    </source>
</evidence>
<dbReference type="Pfam" id="PF02518">
    <property type="entry name" value="HATPase_c"/>
    <property type="match status" value="1"/>
</dbReference>
<evidence type="ECO:0000313" key="8">
    <source>
        <dbReference type="EMBL" id="MBH9577393.1"/>
    </source>
</evidence>
<evidence type="ECO:0000256" key="4">
    <source>
        <dbReference type="ARBA" id="ARBA00022777"/>
    </source>
</evidence>
<feature type="transmembrane region" description="Helical" evidence="6">
    <location>
        <begin position="223"/>
        <end position="241"/>
    </location>
</feature>
<keyword evidence="5" id="KW-0902">Two-component regulatory system</keyword>